<keyword evidence="12" id="KW-1185">Reference proteome</keyword>
<proteinExistence type="predicted"/>
<feature type="transmembrane region" description="Helical" evidence="10">
    <location>
        <begin position="277"/>
        <end position="295"/>
    </location>
</feature>
<comment type="caution">
    <text evidence="11">The sequence shown here is derived from an EMBL/GenBank/DDBJ whole genome shotgun (WGS) entry which is preliminary data.</text>
</comment>
<dbReference type="PANTHER" id="PTHR12468:SF2">
    <property type="entry name" value="GPI MANNOSYLTRANSFERASE 2"/>
    <property type="match status" value="1"/>
</dbReference>
<dbReference type="Pfam" id="PF04188">
    <property type="entry name" value="Mannosyl_trans2"/>
    <property type="match status" value="1"/>
</dbReference>
<keyword evidence="5" id="KW-0808">Transferase</keyword>
<keyword evidence="8 10" id="KW-1133">Transmembrane helix</keyword>
<organism evidence="11 12">
    <name type="scientific">Archangium lansingense</name>
    <dbReference type="NCBI Taxonomy" id="2995310"/>
    <lineage>
        <taxon>Bacteria</taxon>
        <taxon>Pseudomonadati</taxon>
        <taxon>Myxococcota</taxon>
        <taxon>Myxococcia</taxon>
        <taxon>Myxococcales</taxon>
        <taxon>Cystobacterineae</taxon>
        <taxon>Archangiaceae</taxon>
        <taxon>Archangium</taxon>
    </lineage>
</organism>
<comment type="pathway">
    <text evidence="2">Glycolipid biosynthesis; glycosylphosphatidylinositol-anchor biosynthesis.</text>
</comment>
<dbReference type="PROSITE" id="PS51257">
    <property type="entry name" value="PROKAR_LIPOPROTEIN"/>
    <property type="match status" value="1"/>
</dbReference>
<keyword evidence="7" id="KW-0256">Endoplasmic reticulum</keyword>
<sequence>MSRSASRTLVLVILAAVLACAVSAGMGARRYHRKKNPQAPVARIDEYVVMGFVGWDSNWYAHIVEQGYFYRPGEQSSVAFFPLYPLAVRAVDELGPDVHQAGVLVTLLCGPLALLLFLHWARFRVDEPIALQASLLLALYPFSLFLYGVMYSDALFLLLVVGAFLLLEKGHLGLAVLLGAVATAARPVAPAVVLGLLARRLEWKRERGERWTALDLLPVLSALGFVLYILYLDKQFGAPFAFVEVQSAWGQEPGWRSWLKLSWFKTVFSPDTNTETALRLCIHAALTLGALALVWPTFRKLGWGYGVYCAVLVGIPTLSTKDFMGMGRYLLSAFPLFLTLALLLREHPRVRQGLLAAGAVSLVFLAAAFGLEHYIS</sequence>
<comment type="subcellular location">
    <subcellularLocation>
        <location evidence="1">Endoplasmic reticulum membrane</location>
        <topology evidence="1">Multi-pass membrane protein</topology>
    </subcellularLocation>
</comment>
<evidence type="ECO:0000256" key="6">
    <source>
        <dbReference type="ARBA" id="ARBA00022692"/>
    </source>
</evidence>
<dbReference type="GO" id="GO:0016757">
    <property type="term" value="F:glycosyltransferase activity"/>
    <property type="evidence" value="ECO:0007669"/>
    <property type="project" value="UniProtKB-KW"/>
</dbReference>
<gene>
    <name evidence="11" type="ORF">OV287_38960</name>
</gene>
<evidence type="ECO:0000256" key="5">
    <source>
        <dbReference type="ARBA" id="ARBA00022679"/>
    </source>
</evidence>
<feature type="transmembrane region" description="Helical" evidence="10">
    <location>
        <begin position="101"/>
        <end position="121"/>
    </location>
</feature>
<feature type="transmembrane region" description="Helical" evidence="10">
    <location>
        <begin position="210"/>
        <end position="231"/>
    </location>
</feature>
<keyword evidence="6 10" id="KW-0812">Transmembrane</keyword>
<feature type="transmembrane region" description="Helical" evidence="10">
    <location>
        <begin position="172"/>
        <end position="198"/>
    </location>
</feature>
<feature type="transmembrane region" description="Helical" evidence="10">
    <location>
        <begin position="302"/>
        <end position="320"/>
    </location>
</feature>
<evidence type="ECO:0000256" key="7">
    <source>
        <dbReference type="ARBA" id="ARBA00022824"/>
    </source>
</evidence>
<dbReference type="InterPro" id="IPR007315">
    <property type="entry name" value="PIG-V/Gpi18"/>
</dbReference>
<evidence type="ECO:0000256" key="3">
    <source>
        <dbReference type="ARBA" id="ARBA00022502"/>
    </source>
</evidence>
<protein>
    <submittedName>
        <fullName evidence="11">Mannosyltransferase family protein</fullName>
    </submittedName>
</protein>
<evidence type="ECO:0000313" key="11">
    <source>
        <dbReference type="EMBL" id="MCY1080448.1"/>
    </source>
</evidence>
<keyword evidence="3" id="KW-0337">GPI-anchor biosynthesis</keyword>
<reference evidence="11 12" key="1">
    <citation type="submission" date="2022-11" db="EMBL/GenBank/DDBJ databases">
        <title>Minimal conservation of predation-associated metabolite biosynthetic gene clusters underscores biosynthetic potential of Myxococcota including descriptions for ten novel species: Archangium lansinium sp. nov., Myxococcus landrumus sp. nov., Nannocystis bai.</title>
        <authorList>
            <person name="Ahearne A."/>
            <person name="Stevens C."/>
            <person name="Phillips K."/>
        </authorList>
    </citation>
    <scope>NUCLEOTIDE SEQUENCE [LARGE SCALE GENOMIC DNA]</scope>
    <source>
        <strain evidence="11 12">MIWBW</strain>
    </source>
</reference>
<evidence type="ECO:0000256" key="9">
    <source>
        <dbReference type="ARBA" id="ARBA00023136"/>
    </source>
</evidence>
<dbReference type="RefSeq" id="WP_267539111.1">
    <property type="nucleotide sequence ID" value="NZ_JAPNKA010000001.1"/>
</dbReference>
<feature type="transmembrane region" description="Helical" evidence="10">
    <location>
        <begin position="133"/>
        <end position="166"/>
    </location>
</feature>
<name>A0ABT4AFI4_9BACT</name>
<evidence type="ECO:0000313" key="12">
    <source>
        <dbReference type="Proteomes" id="UP001207654"/>
    </source>
</evidence>
<keyword evidence="4 11" id="KW-0328">Glycosyltransferase</keyword>
<evidence type="ECO:0000256" key="2">
    <source>
        <dbReference type="ARBA" id="ARBA00004687"/>
    </source>
</evidence>
<feature type="transmembrane region" description="Helical" evidence="10">
    <location>
        <begin position="326"/>
        <end position="344"/>
    </location>
</feature>
<evidence type="ECO:0000256" key="1">
    <source>
        <dbReference type="ARBA" id="ARBA00004477"/>
    </source>
</evidence>
<keyword evidence="9 10" id="KW-0472">Membrane</keyword>
<dbReference type="Proteomes" id="UP001207654">
    <property type="component" value="Unassembled WGS sequence"/>
</dbReference>
<accession>A0ABT4AFI4</accession>
<evidence type="ECO:0000256" key="4">
    <source>
        <dbReference type="ARBA" id="ARBA00022676"/>
    </source>
</evidence>
<dbReference type="PANTHER" id="PTHR12468">
    <property type="entry name" value="GPI MANNOSYLTRANSFERASE 2"/>
    <property type="match status" value="1"/>
</dbReference>
<feature type="transmembrane region" description="Helical" evidence="10">
    <location>
        <begin position="353"/>
        <end position="371"/>
    </location>
</feature>
<evidence type="ECO:0000256" key="8">
    <source>
        <dbReference type="ARBA" id="ARBA00022989"/>
    </source>
</evidence>
<evidence type="ECO:0000256" key="10">
    <source>
        <dbReference type="SAM" id="Phobius"/>
    </source>
</evidence>
<dbReference type="EMBL" id="JAPNKA010000001">
    <property type="protein sequence ID" value="MCY1080448.1"/>
    <property type="molecule type" value="Genomic_DNA"/>
</dbReference>